<dbReference type="Pfam" id="PF00496">
    <property type="entry name" value="SBP_bac_5"/>
    <property type="match status" value="1"/>
</dbReference>
<dbReference type="EMBL" id="JACHIN010000012">
    <property type="protein sequence ID" value="MBB5082121.1"/>
    <property type="molecule type" value="Genomic_DNA"/>
</dbReference>
<dbReference type="GO" id="GO:0043190">
    <property type="term" value="C:ATP-binding cassette (ABC) transporter complex"/>
    <property type="evidence" value="ECO:0007669"/>
    <property type="project" value="InterPro"/>
</dbReference>
<dbReference type="GO" id="GO:0042597">
    <property type="term" value="C:periplasmic space"/>
    <property type="evidence" value="ECO:0007669"/>
    <property type="project" value="UniProtKB-ARBA"/>
</dbReference>
<reference evidence="5 6" key="1">
    <citation type="submission" date="2020-08" db="EMBL/GenBank/DDBJ databases">
        <title>Genomic Encyclopedia of Type Strains, Phase IV (KMG-IV): sequencing the most valuable type-strain genomes for metagenomic binning, comparative biology and taxonomic classification.</title>
        <authorList>
            <person name="Goeker M."/>
        </authorList>
    </citation>
    <scope>NUCLEOTIDE SEQUENCE [LARGE SCALE GENOMIC DNA]</scope>
    <source>
        <strain evidence="5 6">DSM 45385</strain>
    </source>
</reference>
<evidence type="ECO:0000256" key="1">
    <source>
        <dbReference type="ARBA" id="ARBA00005695"/>
    </source>
</evidence>
<dbReference type="PIRSF" id="PIRSF002741">
    <property type="entry name" value="MppA"/>
    <property type="match status" value="1"/>
</dbReference>
<evidence type="ECO:0000256" key="3">
    <source>
        <dbReference type="ARBA" id="ARBA00022729"/>
    </source>
</evidence>
<keyword evidence="6" id="KW-1185">Reference proteome</keyword>
<evidence type="ECO:0000313" key="5">
    <source>
        <dbReference type="EMBL" id="MBB5082121.1"/>
    </source>
</evidence>
<proteinExistence type="inferred from homology"/>
<dbReference type="SUPFAM" id="SSF53850">
    <property type="entry name" value="Periplasmic binding protein-like II"/>
    <property type="match status" value="1"/>
</dbReference>
<keyword evidence="3" id="KW-0732">Signal</keyword>
<dbReference type="Gene3D" id="3.10.105.10">
    <property type="entry name" value="Dipeptide-binding Protein, Domain 3"/>
    <property type="match status" value="1"/>
</dbReference>
<evidence type="ECO:0000313" key="6">
    <source>
        <dbReference type="Proteomes" id="UP000568380"/>
    </source>
</evidence>
<dbReference type="InterPro" id="IPR030678">
    <property type="entry name" value="Peptide/Ni-bd"/>
</dbReference>
<evidence type="ECO:0000256" key="2">
    <source>
        <dbReference type="ARBA" id="ARBA00022448"/>
    </source>
</evidence>
<dbReference type="InterPro" id="IPR039424">
    <property type="entry name" value="SBP_5"/>
</dbReference>
<dbReference type="Gene3D" id="3.90.76.10">
    <property type="entry name" value="Dipeptide-binding Protein, Domain 1"/>
    <property type="match status" value="1"/>
</dbReference>
<gene>
    <name evidence="5" type="ORF">HNR40_007616</name>
</gene>
<dbReference type="PANTHER" id="PTHR30290">
    <property type="entry name" value="PERIPLASMIC BINDING COMPONENT OF ABC TRANSPORTER"/>
    <property type="match status" value="1"/>
</dbReference>
<dbReference type="AlphaFoldDB" id="A0A7W8EK10"/>
<comment type="similarity">
    <text evidence="1">Belongs to the bacterial solute-binding protein 5 family.</text>
</comment>
<protein>
    <submittedName>
        <fullName evidence="5">Peptide/nickel transport system substrate-binding protein</fullName>
    </submittedName>
</protein>
<evidence type="ECO:0000259" key="4">
    <source>
        <dbReference type="Pfam" id="PF00496"/>
    </source>
</evidence>
<organism evidence="5 6">
    <name type="scientific">Nonomuraea endophytica</name>
    <dbReference type="NCBI Taxonomy" id="714136"/>
    <lineage>
        <taxon>Bacteria</taxon>
        <taxon>Bacillati</taxon>
        <taxon>Actinomycetota</taxon>
        <taxon>Actinomycetes</taxon>
        <taxon>Streptosporangiales</taxon>
        <taxon>Streptosporangiaceae</taxon>
        <taxon>Nonomuraea</taxon>
    </lineage>
</organism>
<dbReference type="GO" id="GO:1904680">
    <property type="term" value="F:peptide transmembrane transporter activity"/>
    <property type="evidence" value="ECO:0007669"/>
    <property type="project" value="TreeGrafter"/>
</dbReference>
<accession>A0A7W8EK10</accession>
<dbReference type="Gene3D" id="3.40.190.10">
    <property type="entry name" value="Periplasmic binding protein-like II"/>
    <property type="match status" value="1"/>
</dbReference>
<keyword evidence="2" id="KW-0813">Transport</keyword>
<sequence>MIRPLGVLAAAVLVLATGCSDPTNSGAKTAQGSSALSVYLYQKPKRFSPLDPLTGPDQQVMQLVYDNLLTVNDRYEYEPRLAERWEVTPRKVVFHLRKGLKWSDGAPFSSKDVLFTYKLLADAKLGSAMAGKLAGAAFEAPDADTFVINLAKPNVGFLSLLAGPFGFVLPEHVLGSVPAAQLTGHAFFNKPTAGMGPYTFVQYKTDQYVELAANPNYRKPVSIPKIFLKPVSSDVATAQLGTGEMDLVQISPTDLQAVGALKGVTVAGKPSPGFLRMAVDQTDKRFADPRVRQAMLHAIDRKALVDKLLAGKGRVQNSSFVAAWALPETLAGYAYDPAKAKTLLAEAGWDASKPVTLSWIPGQRDRDAAATVVQSSLAAAGVKVELKQVQAAQLLQSYEDHSFDLALFGGGTYAVDPSSSVPILGCGAFYPTGGNISSFCDKSLDELTAEADGISDQDERAGLYRKAAEKDNAQVPYLWLYNPDTLWASSARLRGFKPSGDFVSGFWNADEWTLAG</sequence>
<dbReference type="PROSITE" id="PS51257">
    <property type="entry name" value="PROKAR_LIPOPROTEIN"/>
    <property type="match status" value="1"/>
</dbReference>
<name>A0A7W8EK10_9ACTN</name>
<dbReference type="InterPro" id="IPR000914">
    <property type="entry name" value="SBP_5_dom"/>
</dbReference>
<dbReference type="RefSeq" id="WP_184970050.1">
    <property type="nucleotide sequence ID" value="NZ_JACHIN010000012.1"/>
</dbReference>
<dbReference type="GO" id="GO:0015833">
    <property type="term" value="P:peptide transport"/>
    <property type="evidence" value="ECO:0007669"/>
    <property type="project" value="TreeGrafter"/>
</dbReference>
<dbReference type="PANTHER" id="PTHR30290:SF9">
    <property type="entry name" value="OLIGOPEPTIDE-BINDING PROTEIN APPA"/>
    <property type="match status" value="1"/>
</dbReference>
<feature type="domain" description="Solute-binding protein family 5" evidence="4">
    <location>
        <begin position="76"/>
        <end position="422"/>
    </location>
</feature>
<dbReference type="Proteomes" id="UP000568380">
    <property type="component" value="Unassembled WGS sequence"/>
</dbReference>
<comment type="caution">
    <text evidence="5">The sequence shown here is derived from an EMBL/GenBank/DDBJ whole genome shotgun (WGS) entry which is preliminary data.</text>
</comment>